<dbReference type="InterPro" id="IPR011990">
    <property type="entry name" value="TPR-like_helical_dom_sf"/>
</dbReference>
<evidence type="ECO:0000256" key="5">
    <source>
        <dbReference type="SAM" id="Phobius"/>
    </source>
</evidence>
<feature type="repeat" description="TPR" evidence="4">
    <location>
        <begin position="119"/>
        <end position="152"/>
    </location>
</feature>
<feature type="chain" id="PRO_5012707603" evidence="6">
    <location>
        <begin position="29"/>
        <end position="554"/>
    </location>
</feature>
<dbReference type="CDD" id="cd16917">
    <property type="entry name" value="HATPase_UhpB-NarQ-NarX-like"/>
    <property type="match status" value="1"/>
</dbReference>
<dbReference type="SUPFAM" id="SSF55874">
    <property type="entry name" value="ATPase domain of HSP90 chaperone/DNA topoisomerase II/histidine kinase"/>
    <property type="match status" value="1"/>
</dbReference>
<evidence type="ECO:0000256" key="1">
    <source>
        <dbReference type="ARBA" id="ARBA00022679"/>
    </source>
</evidence>
<dbReference type="STRING" id="561365.SAMN05660866_01517"/>
<keyword evidence="4" id="KW-0802">TPR repeat</keyword>
<keyword evidence="1" id="KW-0808">Transferase</keyword>
<dbReference type="RefSeq" id="WP_079512002.1">
    <property type="nucleotide sequence ID" value="NZ_FUYL01000004.1"/>
</dbReference>
<name>A0A1T5BBI8_9FLAO</name>
<dbReference type="PANTHER" id="PTHR24421">
    <property type="entry name" value="NITRATE/NITRITE SENSOR PROTEIN NARX-RELATED"/>
    <property type="match status" value="1"/>
</dbReference>
<sequence>MKPIKISFLFFNTIKIVLLFCTATFSFAQTEIDSSLYYYNAIIAPELPEDLPSAINYYIKKKQQNLNTKDTLKAISNLRLLAMGEFKIGNNSESENHIVEALELIESMAFMDTLINARVGLNNQLGRIYRASRNYPAAQKYFNKALAIAKKAKDSIIILNNKANVYKDELDYKNAIDIYTILYQKSLKTQDSLQIALVLDNLGYVQSKTNSAEALGNLKKALKIRKNKNYLVGLHSSNSHLAEYYLDRNDTAQAITYSQNALNLANTINSSSLKLDALSLFMRLDKNPFVNEYKRLADSISNVKQLVENKNAYLKYNVAEEQKKTQASQLLQEIESRKRLIYQFLALFILLALIASYFIFRYRYKKAKIEEVYKTETRIAKKVHDEVANDMYKVMTSLENNPSIDIGVLDDLERIYSKTRDISRENSAIDLHQDYGLQLNDLLVGYKNQSVTIVTRNLSKIDWKDVSEIKKTAIYRVLQELMTNMRKHSMASSVALVFTQVGSKIVIKYRDNGIGCDLFKKNGLQNTETRIKSINGTISFESKKNDGFKATIII</sequence>
<keyword evidence="5" id="KW-1133">Transmembrane helix</keyword>
<dbReference type="EMBL" id="FUYL01000004">
    <property type="protein sequence ID" value="SKB44578.1"/>
    <property type="molecule type" value="Genomic_DNA"/>
</dbReference>
<proteinExistence type="predicted"/>
<evidence type="ECO:0000256" key="6">
    <source>
        <dbReference type="SAM" id="SignalP"/>
    </source>
</evidence>
<dbReference type="PANTHER" id="PTHR24421:SF60">
    <property type="entry name" value="SENSOR HISTIDINE KINASE COMP"/>
    <property type="match status" value="1"/>
</dbReference>
<dbReference type="SMART" id="SM00028">
    <property type="entry name" value="TPR"/>
    <property type="match status" value="4"/>
</dbReference>
<feature type="transmembrane region" description="Helical" evidence="5">
    <location>
        <begin position="340"/>
        <end position="360"/>
    </location>
</feature>
<dbReference type="Gene3D" id="1.25.40.10">
    <property type="entry name" value="Tetratricopeptide repeat domain"/>
    <property type="match status" value="2"/>
</dbReference>
<organism evidence="7 8">
    <name type="scientific">Maribacter arcticus</name>
    <dbReference type="NCBI Taxonomy" id="561365"/>
    <lineage>
        <taxon>Bacteria</taxon>
        <taxon>Pseudomonadati</taxon>
        <taxon>Bacteroidota</taxon>
        <taxon>Flavobacteriia</taxon>
        <taxon>Flavobacteriales</taxon>
        <taxon>Flavobacteriaceae</taxon>
        <taxon>Maribacter</taxon>
    </lineage>
</organism>
<dbReference type="SUPFAM" id="SSF48452">
    <property type="entry name" value="TPR-like"/>
    <property type="match status" value="2"/>
</dbReference>
<evidence type="ECO:0000313" key="7">
    <source>
        <dbReference type="EMBL" id="SKB44578.1"/>
    </source>
</evidence>
<dbReference type="Gene3D" id="3.30.565.10">
    <property type="entry name" value="Histidine kinase-like ATPase, C-terminal domain"/>
    <property type="match status" value="1"/>
</dbReference>
<feature type="signal peptide" evidence="6">
    <location>
        <begin position="1"/>
        <end position="28"/>
    </location>
</feature>
<keyword evidence="5" id="KW-0472">Membrane</keyword>
<dbReference type="InterPro" id="IPR036890">
    <property type="entry name" value="HATPase_C_sf"/>
</dbReference>
<dbReference type="OrthoDB" id="943406at2"/>
<keyword evidence="2" id="KW-0418">Kinase</keyword>
<keyword evidence="6" id="KW-0732">Signal</keyword>
<dbReference type="GO" id="GO:0016301">
    <property type="term" value="F:kinase activity"/>
    <property type="evidence" value="ECO:0007669"/>
    <property type="project" value="UniProtKB-KW"/>
</dbReference>
<dbReference type="Proteomes" id="UP000190339">
    <property type="component" value="Unassembled WGS sequence"/>
</dbReference>
<reference evidence="8" key="1">
    <citation type="submission" date="2017-02" db="EMBL/GenBank/DDBJ databases">
        <authorList>
            <person name="Varghese N."/>
            <person name="Submissions S."/>
        </authorList>
    </citation>
    <scope>NUCLEOTIDE SEQUENCE [LARGE SCALE GENOMIC DNA]</scope>
    <source>
        <strain evidence="8">DSM 23546</strain>
    </source>
</reference>
<dbReference type="GO" id="GO:0000160">
    <property type="term" value="P:phosphorelay signal transduction system"/>
    <property type="evidence" value="ECO:0007669"/>
    <property type="project" value="UniProtKB-KW"/>
</dbReference>
<evidence type="ECO:0000256" key="2">
    <source>
        <dbReference type="ARBA" id="ARBA00022777"/>
    </source>
</evidence>
<dbReference type="PROSITE" id="PS50005">
    <property type="entry name" value="TPR"/>
    <property type="match status" value="1"/>
</dbReference>
<accession>A0A1T5BBI8</accession>
<keyword evidence="3" id="KW-0902">Two-component regulatory system</keyword>
<dbReference type="AlphaFoldDB" id="A0A1T5BBI8"/>
<protein>
    <submittedName>
        <fullName evidence="7">Tetratricopeptide repeat-containing protein</fullName>
    </submittedName>
</protein>
<dbReference type="Pfam" id="PF13176">
    <property type="entry name" value="TPR_7"/>
    <property type="match status" value="1"/>
</dbReference>
<keyword evidence="5" id="KW-0812">Transmembrane</keyword>
<evidence type="ECO:0000256" key="3">
    <source>
        <dbReference type="ARBA" id="ARBA00023012"/>
    </source>
</evidence>
<keyword evidence="8" id="KW-1185">Reference proteome</keyword>
<evidence type="ECO:0000313" key="8">
    <source>
        <dbReference type="Proteomes" id="UP000190339"/>
    </source>
</evidence>
<dbReference type="InterPro" id="IPR050482">
    <property type="entry name" value="Sensor_HK_TwoCompSys"/>
</dbReference>
<gene>
    <name evidence="7" type="ORF">SAMN05660866_01517</name>
</gene>
<evidence type="ECO:0000256" key="4">
    <source>
        <dbReference type="PROSITE-ProRule" id="PRU00339"/>
    </source>
</evidence>
<dbReference type="InterPro" id="IPR019734">
    <property type="entry name" value="TPR_rpt"/>
</dbReference>